<dbReference type="EMBL" id="RCZI01000001">
    <property type="protein sequence ID" value="TPG30020.1"/>
    <property type="molecule type" value="Genomic_DNA"/>
</dbReference>
<feature type="region of interest" description="Disordered" evidence="1">
    <location>
        <begin position="44"/>
        <end position="64"/>
    </location>
</feature>
<sequence>MHSEKANTPAPDAGTASESTALGEPFVKPKFGGVMLVCGDCQQRSSGPTKHSAKDWRSELKKTVGHQPPRWRVVECSCLGLCPRKATAVAAAGTGVPVRLAALRRKGDLEAFAAGLAAK</sequence>
<evidence type="ECO:0000313" key="3">
    <source>
        <dbReference type="Proteomes" id="UP000319212"/>
    </source>
</evidence>
<evidence type="ECO:0000313" key="2">
    <source>
        <dbReference type="EMBL" id="TPG30020.1"/>
    </source>
</evidence>
<proteinExistence type="predicted"/>
<dbReference type="AlphaFoldDB" id="A0A502E0T2"/>
<evidence type="ECO:0008006" key="4">
    <source>
        <dbReference type="Google" id="ProtNLM"/>
    </source>
</evidence>
<gene>
    <name evidence="2" type="ORF">EAH82_00480</name>
</gene>
<protein>
    <recommendedName>
        <fullName evidence="4">(2Fe-2S) ferredoxin domain-containing protein</fullName>
    </recommendedName>
</protein>
<feature type="compositionally biased region" description="Basic and acidic residues" evidence="1">
    <location>
        <begin position="52"/>
        <end position="62"/>
    </location>
</feature>
<comment type="caution">
    <text evidence="2">The sequence shown here is derived from an EMBL/GenBank/DDBJ whole genome shotgun (WGS) entry which is preliminary data.</text>
</comment>
<accession>A0A502E0T2</accession>
<feature type="region of interest" description="Disordered" evidence="1">
    <location>
        <begin position="1"/>
        <end position="24"/>
    </location>
</feature>
<evidence type="ECO:0000256" key="1">
    <source>
        <dbReference type="SAM" id="MobiDB-lite"/>
    </source>
</evidence>
<organism evidence="2 3">
    <name type="scientific">Variovorax guangxiensis</name>
    <dbReference type="NCBI Taxonomy" id="1775474"/>
    <lineage>
        <taxon>Bacteria</taxon>
        <taxon>Pseudomonadati</taxon>
        <taxon>Pseudomonadota</taxon>
        <taxon>Betaproteobacteria</taxon>
        <taxon>Burkholderiales</taxon>
        <taxon>Comamonadaceae</taxon>
        <taxon>Variovorax</taxon>
    </lineage>
</organism>
<dbReference type="Proteomes" id="UP000319212">
    <property type="component" value="Unassembled WGS sequence"/>
</dbReference>
<name>A0A502E0T2_9BURK</name>
<reference evidence="2 3" key="1">
    <citation type="journal article" date="2019" name="Environ. Microbiol.">
        <title>Species interactions and distinct microbial communities in high Arctic permafrost affected cryosols are associated with the CH4 and CO2 gas fluxes.</title>
        <authorList>
            <person name="Altshuler I."/>
            <person name="Hamel J."/>
            <person name="Turney S."/>
            <person name="Magnuson E."/>
            <person name="Levesque R."/>
            <person name="Greer C."/>
            <person name="Whyte L.G."/>
        </authorList>
    </citation>
    <scope>NUCLEOTIDE SEQUENCE [LARGE SCALE GENOMIC DNA]</scope>
    <source>
        <strain evidence="2 3">S06.C</strain>
    </source>
</reference>